<dbReference type="PANTHER" id="PTHR39966">
    <property type="entry name" value="BLL2471 PROTEIN-RELATED"/>
    <property type="match status" value="1"/>
</dbReference>
<dbReference type="eggNOG" id="COG3945">
    <property type="taxonomic scope" value="Bacteria"/>
</dbReference>
<accession>A0A0L6JT01</accession>
<comment type="caution">
    <text evidence="2">The sequence shown here is derived from an EMBL/GenBank/DDBJ whole genome shotgun (WGS) entry which is preliminary data.</text>
</comment>
<dbReference type="GO" id="GO:0005886">
    <property type="term" value="C:plasma membrane"/>
    <property type="evidence" value="ECO:0007669"/>
    <property type="project" value="TreeGrafter"/>
</dbReference>
<dbReference type="OrthoDB" id="9785474at2"/>
<dbReference type="CDD" id="cd12108">
    <property type="entry name" value="Hr-like"/>
    <property type="match status" value="1"/>
</dbReference>
<dbReference type="EMBL" id="LGTC01000001">
    <property type="protein sequence ID" value="KNY28976.1"/>
    <property type="molecule type" value="Genomic_DNA"/>
</dbReference>
<organism evidence="2 3">
    <name type="scientific">Pseudobacteroides cellulosolvens ATCC 35603 = DSM 2933</name>
    <dbReference type="NCBI Taxonomy" id="398512"/>
    <lineage>
        <taxon>Bacteria</taxon>
        <taxon>Bacillati</taxon>
        <taxon>Bacillota</taxon>
        <taxon>Clostridia</taxon>
        <taxon>Eubacteriales</taxon>
        <taxon>Oscillospiraceae</taxon>
        <taxon>Pseudobacteroides</taxon>
    </lineage>
</organism>
<dbReference type="RefSeq" id="WP_036937386.1">
    <property type="nucleotide sequence ID" value="NZ_JQKC01000005.1"/>
</dbReference>
<gene>
    <name evidence="2" type="ORF">Bccel_4250</name>
</gene>
<dbReference type="Gene3D" id="1.20.120.520">
    <property type="entry name" value="nmb1532 protein domain like"/>
    <property type="match status" value="1"/>
</dbReference>
<dbReference type="AlphaFoldDB" id="A0A0L6JT01"/>
<keyword evidence="3" id="KW-1185">Reference proteome</keyword>
<reference evidence="3" key="1">
    <citation type="submission" date="2015-07" db="EMBL/GenBank/DDBJ databases">
        <title>Near-Complete Genome Sequence of the Cellulolytic Bacterium Bacteroides (Pseudobacteroides) cellulosolvens ATCC 35603.</title>
        <authorList>
            <person name="Dassa B."/>
            <person name="Utturkar S.M."/>
            <person name="Klingeman D.M."/>
            <person name="Hurt R.A."/>
            <person name="Keller M."/>
            <person name="Xu J."/>
            <person name="Reddy Y.H.K."/>
            <person name="Borovok I."/>
            <person name="Grinberg I.R."/>
            <person name="Lamed R."/>
            <person name="Zhivin O."/>
            <person name="Bayer E.A."/>
            <person name="Brown S.D."/>
        </authorList>
    </citation>
    <scope>NUCLEOTIDE SEQUENCE [LARGE SCALE GENOMIC DNA]</scope>
    <source>
        <strain evidence="3">DSM 2933</strain>
    </source>
</reference>
<evidence type="ECO:0000313" key="3">
    <source>
        <dbReference type="Proteomes" id="UP000036923"/>
    </source>
</evidence>
<sequence>MEGIKLMIDEHKFIKRMLEVIRKACIGIMNGKNIDYTDFDKMIDFVRNYADNHHHGKEEKILFNKMIDEIGGAAEKLVRFGMLVEHDLGRLFMKNLEEALLAVRNGDEDAKVDVIANAVSYTHLLYRHIDKEDNVAYPFAKRELSSETLKKIDLECDDFEKDMKRSGVQDKYIRTLEFLERKYK</sequence>
<protein>
    <submittedName>
        <fullName evidence="2">Hemerythrin HHE cation binding domain protein</fullName>
    </submittedName>
</protein>
<dbReference type="STRING" id="398512.Bccel_4250"/>
<feature type="domain" description="Hemerythrin-like" evidence="1">
    <location>
        <begin position="3"/>
        <end position="140"/>
    </location>
</feature>
<dbReference type="Proteomes" id="UP000036923">
    <property type="component" value="Unassembled WGS sequence"/>
</dbReference>
<evidence type="ECO:0000313" key="2">
    <source>
        <dbReference type="EMBL" id="KNY28976.1"/>
    </source>
</evidence>
<proteinExistence type="predicted"/>
<name>A0A0L6JT01_9FIRM</name>
<dbReference type="Pfam" id="PF01814">
    <property type="entry name" value="Hemerythrin"/>
    <property type="match status" value="1"/>
</dbReference>
<dbReference type="PATRIC" id="fig|398512.5.peg.4450"/>
<evidence type="ECO:0000259" key="1">
    <source>
        <dbReference type="Pfam" id="PF01814"/>
    </source>
</evidence>
<dbReference type="InterPro" id="IPR012312">
    <property type="entry name" value="Hemerythrin-like"/>
</dbReference>
<dbReference type="PANTHER" id="PTHR39966:SF1">
    <property type="entry name" value="HEMERYTHRIN-LIKE DOMAIN-CONTAINING PROTEIN"/>
    <property type="match status" value="1"/>
</dbReference>